<feature type="transmembrane region" description="Helical" evidence="2">
    <location>
        <begin position="304"/>
        <end position="321"/>
    </location>
</feature>
<dbReference type="OrthoDB" id="9775975at2"/>
<feature type="transmembrane region" description="Helical" evidence="2">
    <location>
        <begin position="384"/>
        <end position="404"/>
    </location>
</feature>
<comment type="caution">
    <text evidence="3">The sequence shown here is derived from an EMBL/GenBank/DDBJ whole genome shotgun (WGS) entry which is preliminary data.</text>
</comment>
<dbReference type="Proteomes" id="UP000245680">
    <property type="component" value="Unassembled WGS sequence"/>
</dbReference>
<feature type="transmembrane region" description="Helical" evidence="2">
    <location>
        <begin position="229"/>
        <end position="247"/>
    </location>
</feature>
<feature type="transmembrane region" description="Helical" evidence="2">
    <location>
        <begin position="354"/>
        <end position="372"/>
    </location>
</feature>
<organism evidence="3 4">
    <name type="scientific">Meridianimarinicoccus roseus</name>
    <dbReference type="NCBI Taxonomy" id="2072018"/>
    <lineage>
        <taxon>Bacteria</taxon>
        <taxon>Pseudomonadati</taxon>
        <taxon>Pseudomonadota</taxon>
        <taxon>Alphaproteobacteria</taxon>
        <taxon>Rhodobacterales</taxon>
        <taxon>Paracoccaceae</taxon>
        <taxon>Meridianimarinicoccus</taxon>
    </lineage>
</organism>
<dbReference type="PIRSF" id="PIRSF028704">
    <property type="entry name" value="UPC028704"/>
    <property type="match status" value="1"/>
</dbReference>
<proteinExistence type="predicted"/>
<keyword evidence="2" id="KW-0472">Membrane</keyword>
<dbReference type="InterPro" id="IPR014550">
    <property type="entry name" value="UCP028704_OpgC"/>
</dbReference>
<feature type="transmembrane region" description="Helical" evidence="2">
    <location>
        <begin position="35"/>
        <end position="54"/>
    </location>
</feature>
<feature type="compositionally biased region" description="Polar residues" evidence="1">
    <location>
        <begin position="1"/>
        <end position="16"/>
    </location>
</feature>
<feature type="transmembrane region" description="Helical" evidence="2">
    <location>
        <begin position="74"/>
        <end position="96"/>
    </location>
</feature>
<name>A0A2V2LLY7_9RHOB</name>
<accession>A0A2V2LLY7</accession>
<evidence type="ECO:0000256" key="1">
    <source>
        <dbReference type="SAM" id="MobiDB-lite"/>
    </source>
</evidence>
<dbReference type="EMBL" id="QGKU01000029">
    <property type="protein sequence ID" value="PWR03329.1"/>
    <property type="molecule type" value="Genomic_DNA"/>
</dbReference>
<feature type="region of interest" description="Disordered" evidence="1">
    <location>
        <begin position="1"/>
        <end position="22"/>
    </location>
</feature>
<protein>
    <recommendedName>
        <fullName evidence="5">OpgC domain-containing protein</fullName>
    </recommendedName>
</protein>
<keyword evidence="4" id="KW-1185">Reference proteome</keyword>
<feature type="transmembrane region" description="Helical" evidence="2">
    <location>
        <begin position="108"/>
        <end position="128"/>
    </location>
</feature>
<dbReference type="RefSeq" id="WP_109811121.1">
    <property type="nucleotide sequence ID" value="NZ_QGKU01000029.1"/>
</dbReference>
<dbReference type="Pfam" id="PF10129">
    <property type="entry name" value="OpgC_C"/>
    <property type="match status" value="1"/>
</dbReference>
<feature type="transmembrane region" description="Helical" evidence="2">
    <location>
        <begin position="173"/>
        <end position="192"/>
    </location>
</feature>
<evidence type="ECO:0008006" key="5">
    <source>
        <dbReference type="Google" id="ProtNLM"/>
    </source>
</evidence>
<evidence type="ECO:0000313" key="4">
    <source>
        <dbReference type="Proteomes" id="UP000245680"/>
    </source>
</evidence>
<evidence type="ECO:0000256" key="2">
    <source>
        <dbReference type="SAM" id="Phobius"/>
    </source>
</evidence>
<gene>
    <name evidence="3" type="ORF">DKT77_07670</name>
</gene>
<sequence>MSTAHTNPAPHTQTNVGTSASAPARAAATAGSRDIRLDFFRGIAMFIILIAHIPFNRLSNYIPARYGWSDAAEIFVFCSGMASALAFGKVFVTRGWGMGLARVAYRCWQVYWAHVCLFLAVAATKAAIDLSGVWQAYGSFDKNFVDSMGITRFFDQTQEALIGLLTLTYVPNYFDILPMYLVILGMIPLVMAAARVHPWLAMGGCVAVWAVAQTGALDLPAEPWGDRPWFFNPFGWQLVFFTGFAFMRGWLPKPPVTTGLIALAAVFLIASVPFGRWQIWTQVPWIESWRDANTILFAKTEEGILRYLHFLAMAYLAWAAAGPGGARLMTGGHGALARLWDGARGVILKVGQQSLAVFIFSMWAAQMLGFALDFTAERGWGPTLAVNLAGMAMVVGVAYLAAWFKSAPWRGR</sequence>
<feature type="transmembrane region" description="Helical" evidence="2">
    <location>
        <begin position="259"/>
        <end position="279"/>
    </location>
</feature>
<keyword evidence="2" id="KW-0812">Transmembrane</keyword>
<keyword evidence="2" id="KW-1133">Transmembrane helix</keyword>
<feature type="transmembrane region" description="Helical" evidence="2">
    <location>
        <begin position="199"/>
        <end position="217"/>
    </location>
</feature>
<reference evidence="3 4" key="1">
    <citation type="submission" date="2018-05" db="EMBL/GenBank/DDBJ databases">
        <title>Rhodobacteraceae gen. nov., sp. nov. isolated from sea water.</title>
        <authorList>
            <person name="Ren Y."/>
        </authorList>
    </citation>
    <scope>NUCLEOTIDE SEQUENCE [LARGE SCALE GENOMIC DNA]</scope>
    <source>
        <strain evidence="3 4">TG-679</strain>
    </source>
</reference>
<dbReference type="PANTHER" id="PTHR38592">
    <property type="entry name" value="BLL4819 PROTEIN"/>
    <property type="match status" value="1"/>
</dbReference>
<evidence type="ECO:0000313" key="3">
    <source>
        <dbReference type="EMBL" id="PWR03329.1"/>
    </source>
</evidence>
<dbReference type="AlphaFoldDB" id="A0A2V2LLY7"/>
<dbReference type="PANTHER" id="PTHR38592:SF3">
    <property type="entry name" value="BLL4819 PROTEIN"/>
    <property type="match status" value="1"/>
</dbReference>